<dbReference type="GO" id="GO:0030687">
    <property type="term" value="C:preribosome, large subunit precursor"/>
    <property type="evidence" value="ECO:0007669"/>
    <property type="project" value="TreeGrafter"/>
</dbReference>
<organism evidence="3 4">
    <name type="scientific">Gymnopus androsaceus JB14</name>
    <dbReference type="NCBI Taxonomy" id="1447944"/>
    <lineage>
        <taxon>Eukaryota</taxon>
        <taxon>Fungi</taxon>
        <taxon>Dikarya</taxon>
        <taxon>Basidiomycota</taxon>
        <taxon>Agaricomycotina</taxon>
        <taxon>Agaricomycetes</taxon>
        <taxon>Agaricomycetidae</taxon>
        <taxon>Agaricales</taxon>
        <taxon>Marasmiineae</taxon>
        <taxon>Omphalotaceae</taxon>
        <taxon>Gymnopus</taxon>
    </lineage>
</organism>
<dbReference type="GO" id="GO:0000027">
    <property type="term" value="P:ribosomal large subunit assembly"/>
    <property type="evidence" value="ECO:0007669"/>
    <property type="project" value="TreeGrafter"/>
</dbReference>
<protein>
    <submittedName>
        <fullName evidence="3">Uncharacterized protein</fullName>
    </submittedName>
</protein>
<keyword evidence="4" id="KW-1185">Reference proteome</keyword>
<name>A0A6A4GGW2_9AGAR</name>
<dbReference type="GO" id="GO:0005524">
    <property type="term" value="F:ATP binding"/>
    <property type="evidence" value="ECO:0007669"/>
    <property type="project" value="UniProtKB-KW"/>
</dbReference>
<dbReference type="GO" id="GO:0005634">
    <property type="term" value="C:nucleus"/>
    <property type="evidence" value="ECO:0007669"/>
    <property type="project" value="TreeGrafter"/>
</dbReference>
<accession>A0A6A4GGW2</accession>
<dbReference type="Proteomes" id="UP000799118">
    <property type="component" value="Unassembled WGS sequence"/>
</dbReference>
<dbReference type="OrthoDB" id="5186at2759"/>
<dbReference type="PANTHER" id="PTHR48103:SF2">
    <property type="entry name" value="MIDASIN"/>
    <property type="match status" value="1"/>
</dbReference>
<dbReference type="InterPro" id="IPR027417">
    <property type="entry name" value="P-loop_NTPase"/>
</dbReference>
<dbReference type="PANTHER" id="PTHR48103">
    <property type="entry name" value="MIDASIN-RELATED"/>
    <property type="match status" value="1"/>
</dbReference>
<gene>
    <name evidence="3" type="ORF">BT96DRAFT_841587</name>
</gene>
<dbReference type="Gene3D" id="3.40.50.300">
    <property type="entry name" value="P-loop containing nucleotide triphosphate hydrolases"/>
    <property type="match status" value="1"/>
</dbReference>
<evidence type="ECO:0000313" key="3">
    <source>
        <dbReference type="EMBL" id="KAE9384852.1"/>
    </source>
</evidence>
<feature type="non-terminal residue" evidence="3">
    <location>
        <position position="1"/>
    </location>
</feature>
<dbReference type="EMBL" id="ML770070">
    <property type="protein sequence ID" value="KAE9384852.1"/>
    <property type="molecule type" value="Genomic_DNA"/>
</dbReference>
<proteinExistence type="predicted"/>
<evidence type="ECO:0000256" key="2">
    <source>
        <dbReference type="ARBA" id="ARBA00022840"/>
    </source>
</evidence>
<sequence>SITLTEQGSPEPVPCHLNLCLFVCMNHAADVGKKDLPPNICSHFTEINVPPPNTDRDTLLSIIEQ</sequence>
<keyword evidence="2" id="KW-0067">ATP-binding</keyword>
<evidence type="ECO:0000256" key="1">
    <source>
        <dbReference type="ARBA" id="ARBA00022741"/>
    </source>
</evidence>
<dbReference type="GO" id="GO:0000055">
    <property type="term" value="P:ribosomal large subunit export from nucleus"/>
    <property type="evidence" value="ECO:0007669"/>
    <property type="project" value="TreeGrafter"/>
</dbReference>
<dbReference type="AlphaFoldDB" id="A0A6A4GGW2"/>
<keyword evidence="1" id="KW-0547">Nucleotide-binding</keyword>
<evidence type="ECO:0000313" key="4">
    <source>
        <dbReference type="Proteomes" id="UP000799118"/>
    </source>
</evidence>
<reference evidence="3" key="1">
    <citation type="journal article" date="2019" name="Environ. Microbiol.">
        <title>Fungal ecological strategies reflected in gene transcription - a case study of two litter decomposers.</title>
        <authorList>
            <person name="Barbi F."/>
            <person name="Kohler A."/>
            <person name="Barry K."/>
            <person name="Baskaran P."/>
            <person name="Daum C."/>
            <person name="Fauchery L."/>
            <person name="Ihrmark K."/>
            <person name="Kuo A."/>
            <person name="LaButti K."/>
            <person name="Lipzen A."/>
            <person name="Morin E."/>
            <person name="Grigoriev I.V."/>
            <person name="Henrissat B."/>
            <person name="Lindahl B."/>
            <person name="Martin F."/>
        </authorList>
    </citation>
    <scope>NUCLEOTIDE SEQUENCE</scope>
    <source>
        <strain evidence="3">JB14</strain>
    </source>
</reference>